<dbReference type="InterPro" id="IPR020814">
    <property type="entry name" value="Ribosomal_S6_plastid/chlpt"/>
</dbReference>
<keyword evidence="3" id="KW-0694">RNA-binding</keyword>
<evidence type="ECO:0000256" key="3">
    <source>
        <dbReference type="HAMAP-Rule" id="MF_00360"/>
    </source>
</evidence>
<dbReference type="GO" id="GO:0003735">
    <property type="term" value="F:structural constituent of ribosome"/>
    <property type="evidence" value="ECO:0007669"/>
    <property type="project" value="InterPro"/>
</dbReference>
<dbReference type="PANTHER" id="PTHR21011">
    <property type="entry name" value="MITOCHONDRIAL 28S RIBOSOMAL PROTEIN S6"/>
    <property type="match status" value="1"/>
</dbReference>
<evidence type="ECO:0000313" key="5">
    <source>
        <dbReference type="Proteomes" id="UP000178803"/>
    </source>
</evidence>
<comment type="caution">
    <text evidence="4">The sequence shown here is derived from an EMBL/GenBank/DDBJ whole genome shotgun (WGS) entry which is preliminary data.</text>
</comment>
<dbReference type="HAMAP" id="MF_00360">
    <property type="entry name" value="Ribosomal_bS6"/>
    <property type="match status" value="1"/>
</dbReference>
<dbReference type="AlphaFoldDB" id="A0A1F8DFK5"/>
<evidence type="ECO:0000313" key="4">
    <source>
        <dbReference type="EMBL" id="OGM87397.1"/>
    </source>
</evidence>
<comment type="function">
    <text evidence="3">Binds together with bS18 to 16S ribosomal RNA.</text>
</comment>
<keyword evidence="3" id="KW-0687">Ribonucleoprotein</keyword>
<dbReference type="NCBIfam" id="TIGR00166">
    <property type="entry name" value="S6"/>
    <property type="match status" value="1"/>
</dbReference>
<reference evidence="4 5" key="1">
    <citation type="journal article" date="2016" name="Nat. Commun.">
        <title>Thousands of microbial genomes shed light on interconnected biogeochemical processes in an aquifer system.</title>
        <authorList>
            <person name="Anantharaman K."/>
            <person name="Brown C.T."/>
            <person name="Hug L.A."/>
            <person name="Sharon I."/>
            <person name="Castelle C.J."/>
            <person name="Probst A.J."/>
            <person name="Thomas B.C."/>
            <person name="Singh A."/>
            <person name="Wilkins M.J."/>
            <person name="Karaoz U."/>
            <person name="Brodie E.L."/>
            <person name="Williams K.H."/>
            <person name="Hubbard S.S."/>
            <person name="Banfield J.F."/>
        </authorList>
    </citation>
    <scope>NUCLEOTIDE SEQUENCE [LARGE SCALE GENOMIC DNA]</scope>
</reference>
<dbReference type="GO" id="GO:1990904">
    <property type="term" value="C:ribonucleoprotein complex"/>
    <property type="evidence" value="ECO:0007669"/>
    <property type="project" value="UniProtKB-KW"/>
</dbReference>
<dbReference type="GO" id="GO:0070181">
    <property type="term" value="F:small ribosomal subunit rRNA binding"/>
    <property type="evidence" value="ECO:0007669"/>
    <property type="project" value="TreeGrafter"/>
</dbReference>
<proteinExistence type="inferred from homology"/>
<accession>A0A1F8DFK5</accession>
<organism evidence="4 5">
    <name type="scientific">Candidatus Woesebacteria bacterium RIFOXYD1_FULL_40_21</name>
    <dbReference type="NCBI Taxonomy" id="1802549"/>
    <lineage>
        <taxon>Bacteria</taxon>
        <taxon>Candidatus Woeseibacteriota</taxon>
    </lineage>
</organism>
<dbReference type="Pfam" id="PF01250">
    <property type="entry name" value="Ribosomal_S6"/>
    <property type="match status" value="1"/>
</dbReference>
<gene>
    <name evidence="3" type="primary">rpsF</name>
    <name evidence="4" type="ORF">A2614_00235</name>
</gene>
<dbReference type="GO" id="GO:0005840">
    <property type="term" value="C:ribosome"/>
    <property type="evidence" value="ECO:0007669"/>
    <property type="project" value="UniProtKB-KW"/>
</dbReference>
<keyword evidence="3 4" id="KW-0689">Ribosomal protein</keyword>
<dbReference type="Gene3D" id="3.30.70.60">
    <property type="match status" value="1"/>
</dbReference>
<dbReference type="EMBL" id="MGIJ01000026">
    <property type="protein sequence ID" value="OGM87397.1"/>
    <property type="molecule type" value="Genomic_DNA"/>
</dbReference>
<keyword evidence="3" id="KW-0699">rRNA-binding</keyword>
<dbReference type="InterPro" id="IPR014717">
    <property type="entry name" value="Transl_elong_EF1B/ribsomal_bS6"/>
</dbReference>
<evidence type="ECO:0000256" key="1">
    <source>
        <dbReference type="ARBA" id="ARBA00009512"/>
    </source>
</evidence>
<dbReference type="Proteomes" id="UP000178803">
    <property type="component" value="Unassembled WGS sequence"/>
</dbReference>
<evidence type="ECO:0000256" key="2">
    <source>
        <dbReference type="ARBA" id="ARBA00035294"/>
    </source>
</evidence>
<comment type="similarity">
    <text evidence="1 3">Belongs to the bacterial ribosomal protein bS6 family.</text>
</comment>
<protein>
    <recommendedName>
        <fullName evidence="2 3">Small ribosomal subunit protein bS6</fullName>
    </recommendedName>
</protein>
<sequence>MQKYELTLVLDGKATAAKKKSIQEFIEKVVKTVKGKVGKVEEWGKRDLAYKIGKSTSGEFLIFPLELDVQSLKGIFLKLKGQEDIIRYLLIRKEKSASA</sequence>
<dbReference type="CDD" id="cd00473">
    <property type="entry name" value="bS6"/>
    <property type="match status" value="1"/>
</dbReference>
<dbReference type="GO" id="GO:0006412">
    <property type="term" value="P:translation"/>
    <property type="evidence" value="ECO:0007669"/>
    <property type="project" value="UniProtKB-UniRule"/>
</dbReference>
<name>A0A1F8DFK5_9BACT</name>
<dbReference type="InterPro" id="IPR035980">
    <property type="entry name" value="Ribosomal_bS6_sf"/>
</dbReference>
<dbReference type="PANTHER" id="PTHR21011:SF1">
    <property type="entry name" value="SMALL RIBOSOMAL SUBUNIT PROTEIN BS6M"/>
    <property type="match status" value="1"/>
</dbReference>
<dbReference type="InterPro" id="IPR000529">
    <property type="entry name" value="Ribosomal_bS6"/>
</dbReference>
<dbReference type="GO" id="GO:0005737">
    <property type="term" value="C:cytoplasm"/>
    <property type="evidence" value="ECO:0007669"/>
    <property type="project" value="UniProtKB-ARBA"/>
</dbReference>
<dbReference type="SUPFAM" id="SSF54995">
    <property type="entry name" value="Ribosomal protein S6"/>
    <property type="match status" value="1"/>
</dbReference>